<comment type="cofactor">
    <cofactor evidence="1">
        <name>adenosylcob(III)alamin</name>
        <dbReference type="ChEBI" id="CHEBI:18408"/>
    </cofactor>
</comment>
<name>A0A2T4ZFM8_9HYPH</name>
<keyword evidence="6" id="KW-0170">Cobalt</keyword>
<dbReference type="RefSeq" id="WP_245901866.1">
    <property type="nucleotide sequence ID" value="NZ_PZZL01000002.1"/>
</dbReference>
<dbReference type="Pfam" id="PF01642">
    <property type="entry name" value="MM_CoA_mutase"/>
    <property type="match status" value="1"/>
</dbReference>
<dbReference type="Proteomes" id="UP000241808">
    <property type="component" value="Unassembled WGS sequence"/>
</dbReference>
<evidence type="ECO:0000313" key="8">
    <source>
        <dbReference type="EMBL" id="PTM60718.1"/>
    </source>
</evidence>
<dbReference type="AlphaFoldDB" id="A0A2T4ZFM8"/>
<dbReference type="SUPFAM" id="SSF52242">
    <property type="entry name" value="Cobalamin (vitamin B12)-binding domain"/>
    <property type="match status" value="1"/>
</dbReference>
<keyword evidence="9" id="KW-1185">Reference proteome</keyword>
<dbReference type="SUPFAM" id="SSF51703">
    <property type="entry name" value="Cobalamin (vitamin B12)-dependent enzymes"/>
    <property type="match status" value="1"/>
</dbReference>
<reference evidence="8 9" key="1">
    <citation type="submission" date="2018-04" db="EMBL/GenBank/DDBJ databases">
        <title>Genomic Encyclopedia of Archaeal and Bacterial Type Strains, Phase II (KMG-II): from individual species to whole genera.</title>
        <authorList>
            <person name="Goeker M."/>
        </authorList>
    </citation>
    <scope>NUCLEOTIDE SEQUENCE [LARGE SCALE GENOMIC DNA]</scope>
    <source>
        <strain evidence="8 9">DSM 25521</strain>
    </source>
</reference>
<organism evidence="8 9">
    <name type="scientific">Phreatobacter oligotrophus</name>
    <dbReference type="NCBI Taxonomy" id="1122261"/>
    <lineage>
        <taxon>Bacteria</taxon>
        <taxon>Pseudomonadati</taxon>
        <taxon>Pseudomonadota</taxon>
        <taxon>Alphaproteobacteria</taxon>
        <taxon>Hyphomicrobiales</taxon>
        <taxon>Phreatobacteraceae</taxon>
        <taxon>Phreatobacter</taxon>
    </lineage>
</organism>
<comment type="caution">
    <text evidence="8">The sequence shown here is derived from an EMBL/GenBank/DDBJ whole genome shotgun (WGS) entry which is preliminary data.</text>
</comment>
<dbReference type="GO" id="GO:0046872">
    <property type="term" value="F:metal ion binding"/>
    <property type="evidence" value="ECO:0007669"/>
    <property type="project" value="InterPro"/>
</dbReference>
<gene>
    <name evidence="8" type="ORF">C8P69_102100</name>
</gene>
<evidence type="ECO:0000256" key="4">
    <source>
        <dbReference type="ARBA" id="ARBA00022628"/>
    </source>
</evidence>
<dbReference type="PANTHER" id="PTHR48101:SF4">
    <property type="entry name" value="METHYLMALONYL-COA MUTASE, MITOCHONDRIAL"/>
    <property type="match status" value="1"/>
</dbReference>
<evidence type="ECO:0000256" key="2">
    <source>
        <dbReference type="ARBA" id="ARBA00008465"/>
    </source>
</evidence>
<sequence>MTDTMTSPDASLALASEFPPATEAAWRAAVDAVLKGKPFDKVLVGRTADGIAVQPLYPRKAGAAPLAARAPGLPWTVAQRADHPDPAAANGLALEDLSGGASGLTIVTRGAIGDRRGDAMVIDGLADLDALLAGVMLDLIPVRIDAGTSAGHVAAMLAAKAERDGIDPASLTIAFGIDPVGAFARRGTLEDWTGAAAKASDAVLALRRRGFGGTQLVADGRVIHDAGGSEVQELAYVLGSAVQYWRMLEAAGLPLAEAAQALSVVLSVDADQFLSTAKVRAMRKLWARLETACGLAPSHLDLHAETAWRMLTRVDPAVNWLRTTTAVFAAGVGGADHVVVEPWTAAIGLPDAFARRIARNTQLILIEESNLHRVADPAAGSGGMEALTDELCKRAWAQFQEWEKAGGIVAALSANLVQPAVAKVRAERAAAIAKRREPLTGASEFPNVHETVPEVLAAPKRETRRGAAPIDLPAAARGERFEAQVKAFASGAIRSALSRLKSDTIFVEALAPIRLAEPFEALRAKLDAVTAATGTRPKVFLAVIGPVAAFTARATFARNLFEAGGFDAPIPSGFADVAAIRDAFAASGATIACLCSSDELYAAEAAHVAEALKGAGAKQLWLAGRPGDLEEGLKAAGIDGFVFAGGDVLDFLNRAHAALDA</sequence>
<proteinExistence type="inferred from homology"/>
<dbReference type="InterPro" id="IPR016176">
    <property type="entry name" value="Cbl-dep_enz_cat"/>
</dbReference>
<evidence type="ECO:0000313" key="9">
    <source>
        <dbReference type="Proteomes" id="UP000241808"/>
    </source>
</evidence>
<dbReference type="EC" id="5.4.99.2" evidence="3"/>
<comment type="similarity">
    <text evidence="2">Belongs to the methylmalonyl-CoA mutase family.</text>
</comment>
<dbReference type="GO" id="GO:0016866">
    <property type="term" value="F:intramolecular transferase activity"/>
    <property type="evidence" value="ECO:0007669"/>
    <property type="project" value="InterPro"/>
</dbReference>
<feature type="domain" description="Methylmalonyl-CoA mutase alpha/beta chain catalytic" evidence="7">
    <location>
        <begin position="74"/>
        <end position="465"/>
    </location>
</feature>
<accession>A0A2T4ZFM8</accession>
<dbReference type="InterPro" id="IPR036724">
    <property type="entry name" value="Cobalamin-bd_sf"/>
</dbReference>
<evidence type="ECO:0000256" key="6">
    <source>
        <dbReference type="ARBA" id="ARBA00023285"/>
    </source>
</evidence>
<dbReference type="EMBL" id="PZZL01000002">
    <property type="protein sequence ID" value="PTM60718.1"/>
    <property type="molecule type" value="Genomic_DNA"/>
</dbReference>
<dbReference type="Gene3D" id="3.20.20.240">
    <property type="entry name" value="Methylmalonyl-CoA mutase"/>
    <property type="match status" value="1"/>
</dbReference>
<dbReference type="InterPro" id="IPR006099">
    <property type="entry name" value="MeMalonylCoA_mutase_a/b_cat"/>
</dbReference>
<dbReference type="GO" id="GO:0031419">
    <property type="term" value="F:cobalamin binding"/>
    <property type="evidence" value="ECO:0007669"/>
    <property type="project" value="UniProtKB-KW"/>
</dbReference>
<dbReference type="PROSITE" id="PS00544">
    <property type="entry name" value="METMALONYL_COA_MUTASE"/>
    <property type="match status" value="1"/>
</dbReference>
<evidence type="ECO:0000256" key="3">
    <source>
        <dbReference type="ARBA" id="ARBA00012398"/>
    </source>
</evidence>
<keyword evidence="5" id="KW-0413">Isomerase</keyword>
<dbReference type="CDD" id="cd03677">
    <property type="entry name" value="MM_CoA_mutase_beta"/>
    <property type="match status" value="1"/>
</dbReference>
<keyword evidence="4" id="KW-0846">Cobalamin</keyword>
<dbReference type="Gene3D" id="3.40.50.280">
    <property type="entry name" value="Cobalamin-binding domain"/>
    <property type="match status" value="1"/>
</dbReference>
<evidence type="ECO:0000259" key="7">
    <source>
        <dbReference type="Pfam" id="PF01642"/>
    </source>
</evidence>
<evidence type="ECO:0000256" key="1">
    <source>
        <dbReference type="ARBA" id="ARBA00001922"/>
    </source>
</evidence>
<protein>
    <recommendedName>
        <fullName evidence="3">methylmalonyl-CoA mutase</fullName>
        <ecNumber evidence="3">5.4.99.2</ecNumber>
    </recommendedName>
</protein>
<dbReference type="PANTHER" id="PTHR48101">
    <property type="entry name" value="METHYLMALONYL-COA MUTASE, MITOCHONDRIAL-RELATED"/>
    <property type="match status" value="1"/>
</dbReference>
<dbReference type="InterPro" id="IPR058549">
    <property type="entry name" value="MeMalonylCoA_mutase_a/b_site"/>
</dbReference>
<evidence type="ECO:0000256" key="5">
    <source>
        <dbReference type="ARBA" id="ARBA00023235"/>
    </source>
</evidence>